<keyword evidence="2" id="KW-1185">Reference proteome</keyword>
<reference evidence="1 2" key="1">
    <citation type="submission" date="2016-11" db="EMBL/GenBank/DDBJ databases">
        <title>Draft Genome Sequences of Nine Cyanobacterial Strains from Diverse Habitats.</title>
        <authorList>
            <person name="Zhu T."/>
            <person name="Hou S."/>
            <person name="Lu X."/>
            <person name="Hess W.R."/>
        </authorList>
    </citation>
    <scope>NUCLEOTIDE SEQUENCE [LARGE SCALE GENOMIC DNA]</scope>
    <source>
        <strain evidence="1 2">NIES-593</strain>
    </source>
</reference>
<evidence type="ECO:0000313" key="1">
    <source>
        <dbReference type="EMBL" id="OKH21596.1"/>
    </source>
</evidence>
<evidence type="ECO:0008006" key="3">
    <source>
        <dbReference type="Google" id="ProtNLM"/>
    </source>
</evidence>
<organism evidence="1 2">
    <name type="scientific">Hydrococcus rivularis NIES-593</name>
    <dbReference type="NCBI Taxonomy" id="1921803"/>
    <lineage>
        <taxon>Bacteria</taxon>
        <taxon>Bacillati</taxon>
        <taxon>Cyanobacteriota</taxon>
        <taxon>Cyanophyceae</taxon>
        <taxon>Pleurocapsales</taxon>
        <taxon>Hydrococcaceae</taxon>
        <taxon>Hydrococcus</taxon>
    </lineage>
</organism>
<dbReference type="Proteomes" id="UP000186868">
    <property type="component" value="Unassembled WGS sequence"/>
</dbReference>
<accession>A0A1U7HDE0</accession>
<dbReference type="OrthoDB" id="466817at2"/>
<name>A0A1U7HDE0_9CYAN</name>
<dbReference type="EMBL" id="MRCB01000019">
    <property type="protein sequence ID" value="OKH21596.1"/>
    <property type="molecule type" value="Genomic_DNA"/>
</dbReference>
<dbReference type="AlphaFoldDB" id="A0A1U7HDE0"/>
<dbReference type="RefSeq" id="WP_073600423.1">
    <property type="nucleotide sequence ID" value="NZ_MRCB01000019.1"/>
</dbReference>
<comment type="caution">
    <text evidence="1">The sequence shown here is derived from an EMBL/GenBank/DDBJ whole genome shotgun (WGS) entry which is preliminary data.</text>
</comment>
<evidence type="ECO:0000313" key="2">
    <source>
        <dbReference type="Proteomes" id="UP000186868"/>
    </source>
</evidence>
<gene>
    <name evidence="1" type="ORF">NIES593_15380</name>
</gene>
<proteinExistence type="predicted"/>
<protein>
    <recommendedName>
        <fullName evidence="3">Replication restart DNA helicase PriA</fullName>
    </recommendedName>
</protein>
<sequence>MTKIQQVRCPNCGSPAKRFYFLNNQITETSCPVCDYLMVNCSVTGKVLESYAPGIAMMDASRCTPIPTPLSPLSVATFN</sequence>